<evidence type="ECO:0000313" key="3">
    <source>
        <dbReference type="Proteomes" id="UP000824927"/>
    </source>
</evidence>
<feature type="transmembrane region" description="Helical" evidence="1">
    <location>
        <begin position="74"/>
        <end position="93"/>
    </location>
</feature>
<organism evidence="2 3">
    <name type="scientific">Qipengyuania aquimaris</name>
    <dbReference type="NCBI Taxonomy" id="255984"/>
    <lineage>
        <taxon>Bacteria</taxon>
        <taxon>Pseudomonadati</taxon>
        <taxon>Pseudomonadota</taxon>
        <taxon>Alphaproteobacteria</taxon>
        <taxon>Sphingomonadales</taxon>
        <taxon>Erythrobacteraceae</taxon>
        <taxon>Qipengyuania</taxon>
    </lineage>
</organism>
<comment type="caution">
    <text evidence="2">The sequence shown here is derived from an EMBL/GenBank/DDBJ whole genome shotgun (WGS) entry which is preliminary data.</text>
</comment>
<dbReference type="RefSeq" id="WP_222404199.1">
    <property type="nucleotide sequence ID" value="NZ_JAHVKP010000001.1"/>
</dbReference>
<feature type="transmembrane region" description="Helical" evidence="1">
    <location>
        <begin position="35"/>
        <end position="53"/>
    </location>
</feature>
<feature type="transmembrane region" description="Helical" evidence="1">
    <location>
        <begin position="353"/>
        <end position="376"/>
    </location>
</feature>
<feature type="transmembrane region" description="Helical" evidence="1">
    <location>
        <begin position="113"/>
        <end position="137"/>
    </location>
</feature>
<dbReference type="EMBL" id="JAHVKP010000001">
    <property type="protein sequence ID" value="MBY6216950.1"/>
    <property type="molecule type" value="Genomic_DNA"/>
</dbReference>
<feature type="transmembrane region" description="Helical" evidence="1">
    <location>
        <begin position="231"/>
        <end position="247"/>
    </location>
</feature>
<proteinExistence type="predicted"/>
<keyword evidence="1" id="KW-1133">Transmembrane helix</keyword>
<evidence type="ECO:0000256" key="1">
    <source>
        <dbReference type="SAM" id="Phobius"/>
    </source>
</evidence>
<feature type="transmembrane region" description="Helical" evidence="1">
    <location>
        <begin position="383"/>
        <end position="400"/>
    </location>
</feature>
<name>A0A9Q3RYN7_9SPHN</name>
<keyword evidence="1" id="KW-0812">Transmembrane</keyword>
<dbReference type="Proteomes" id="UP000824927">
    <property type="component" value="Unassembled WGS sequence"/>
</dbReference>
<protein>
    <submittedName>
        <fullName evidence="2">Oligosaccharide repeat unit polymerase</fullName>
    </submittedName>
</protein>
<feature type="transmembrane region" description="Helical" evidence="1">
    <location>
        <begin position="412"/>
        <end position="430"/>
    </location>
</feature>
<reference evidence="2" key="1">
    <citation type="submission" date="2021-06" db="EMBL/GenBank/DDBJ databases">
        <title>50 bacteria genomes isolated from Dapeng, Shenzhen, China.</title>
        <authorList>
            <person name="Zheng W."/>
            <person name="Yu S."/>
            <person name="Huang Y."/>
        </authorList>
    </citation>
    <scope>NUCLEOTIDE SEQUENCE</scope>
    <source>
        <strain evidence="2">DP4N28-2</strain>
    </source>
</reference>
<feature type="transmembrane region" description="Helical" evidence="1">
    <location>
        <begin position="186"/>
        <end position="219"/>
    </location>
</feature>
<dbReference type="AlphaFoldDB" id="A0A9Q3RYN7"/>
<sequence length="473" mass="53019">MYEFLLLASLVVFLGVSLAYVRHPAASLAHPASFYLIFHGFVFVLRPLVAIWYEFEFVYRLYDFQPSMADKITVIIGANLAMIVFVVASLLVAPRPVPRPDKHALGMARRKLFWPFMIATGLLTPLALASQIQNWIIRANHFDTMVRDPATGSSVNTANIGWFTDAALMMAPLAVMMVWLSRYRWWGWVYLAGFAFAQAGSGTRHALIFAVAAIAISWLMERGRKWFDWRTVALALMAAIAFNQIVIDRGGAVRQFILDDAEIEFIDEDELSPLEHMDFANLEYFEYLVYAVPQRTGTYDYFAHVLQIFTEPVPRVLWEDKPVGSPIKRFSLWDFGEPIGMSASVPGVGWMSLGYSGIVIQTVIFAAIFGGFYRYLLHNRGSPVARLGYALVIATAILGFRDGTLLTLLRVFPFYFGPLVVALLLARFAFGPYSRAALVPQADAGRSFLEQTPAERRKALAARSLDGPARRGK</sequence>
<evidence type="ECO:0000313" key="2">
    <source>
        <dbReference type="EMBL" id="MBY6216950.1"/>
    </source>
</evidence>
<feature type="transmembrane region" description="Helical" evidence="1">
    <location>
        <begin position="158"/>
        <end position="180"/>
    </location>
</feature>
<accession>A0A9Q3RYN7</accession>
<keyword evidence="1" id="KW-0472">Membrane</keyword>
<gene>
    <name evidence="2" type="ORF">KUV31_01185</name>
</gene>